<dbReference type="PROSITE" id="PS51272">
    <property type="entry name" value="SLH"/>
    <property type="match status" value="3"/>
</dbReference>
<feature type="domain" description="SLH" evidence="3">
    <location>
        <begin position="625"/>
        <end position="686"/>
    </location>
</feature>
<gene>
    <name evidence="4" type="ORF">EA138_02985</name>
</gene>
<dbReference type="AlphaFoldDB" id="A0AAX2A246"/>
<protein>
    <submittedName>
        <fullName evidence="4">S-layer homology domain-containing protein</fullName>
    </submittedName>
</protein>
<reference evidence="4 5" key="1">
    <citation type="submission" date="2019-01" db="EMBL/GenBank/DDBJ databases">
        <title>Anoxybacillus flavithermus in powdered infant formula.</title>
        <authorList>
            <person name="Rhee M.S."/>
            <person name="Choi I.-G."/>
            <person name="Cho T.J."/>
            <person name="Park B."/>
        </authorList>
    </citation>
    <scope>NUCLEOTIDE SEQUENCE [LARGE SCALE GENOMIC DNA]</scope>
    <source>
        <strain evidence="4 5">FHS-PPAM212</strain>
    </source>
</reference>
<name>A0AAX2A246_9BACL</name>
<feature type="compositionally biased region" description="Gly residues" evidence="1">
    <location>
        <begin position="315"/>
        <end position="337"/>
    </location>
</feature>
<dbReference type="Proteomes" id="UP000286434">
    <property type="component" value="Unassembled WGS sequence"/>
</dbReference>
<keyword evidence="2" id="KW-0732">Signal</keyword>
<feature type="signal peptide" evidence="2">
    <location>
        <begin position="1"/>
        <end position="26"/>
    </location>
</feature>
<dbReference type="Pfam" id="PF00395">
    <property type="entry name" value="SLH"/>
    <property type="match status" value="3"/>
</dbReference>
<dbReference type="EMBL" id="SBBW01000006">
    <property type="protein sequence ID" value="RWU15292.1"/>
    <property type="molecule type" value="Genomic_DNA"/>
</dbReference>
<evidence type="ECO:0000256" key="1">
    <source>
        <dbReference type="SAM" id="MobiDB-lite"/>
    </source>
</evidence>
<organism evidence="4 5">
    <name type="scientific">Anoxybacillus flavithermus</name>
    <dbReference type="NCBI Taxonomy" id="33934"/>
    <lineage>
        <taxon>Bacteria</taxon>
        <taxon>Bacillati</taxon>
        <taxon>Bacillota</taxon>
        <taxon>Bacilli</taxon>
        <taxon>Bacillales</taxon>
        <taxon>Anoxybacillaceae</taxon>
        <taxon>Anoxybacillus</taxon>
    </lineage>
</organism>
<dbReference type="InterPro" id="IPR001119">
    <property type="entry name" value="SLH_dom"/>
</dbReference>
<accession>A0AAX2A246</accession>
<feature type="chain" id="PRO_5043847366" evidence="2">
    <location>
        <begin position="27"/>
        <end position="757"/>
    </location>
</feature>
<feature type="region of interest" description="Disordered" evidence="1">
    <location>
        <begin position="313"/>
        <end position="353"/>
    </location>
</feature>
<dbReference type="InterPro" id="IPR051465">
    <property type="entry name" value="Cell_Envelope_Struct_Comp"/>
</dbReference>
<comment type="caution">
    <text evidence="4">The sequence shown here is derived from an EMBL/GenBank/DDBJ whole genome shotgun (WGS) entry which is preliminary data.</text>
</comment>
<dbReference type="PANTHER" id="PTHR43308">
    <property type="entry name" value="OUTER MEMBRANE PROTEIN ALPHA-RELATED"/>
    <property type="match status" value="1"/>
</dbReference>
<dbReference type="RefSeq" id="WP_128356502.1">
    <property type="nucleotide sequence ID" value="NZ_JABJUS010000009.1"/>
</dbReference>
<evidence type="ECO:0000256" key="2">
    <source>
        <dbReference type="SAM" id="SignalP"/>
    </source>
</evidence>
<evidence type="ECO:0000259" key="3">
    <source>
        <dbReference type="PROSITE" id="PS51272"/>
    </source>
</evidence>
<sequence>MKKYLWSQKALRAMIATTVAFTPAVAIGGQATHVEAAQTVDQKINQLASRFYIFYKNADATTLENAKNNINNIQYSHISNAVNGLSLHGSNKQNALVELIKGVADLIYTKHADSADLAQAVKNFRTNYADEFNTLFDETNNVTADQLVDFVLAMESNLETAIMQNATRSNVSYSAIIQTAVQNTLNTGNFATLQGKLNSIGLSVEKLFELQSNLNDQVIDTNKQARSTMLQSAFTEKGAIIANVGNAYELRVPIVQGSTITVSLTTSIQWDTSNPTIATFSGNVLTVHQTGTIDVFAKIDGITIAKRTVSVTAGSTGGGSTGGGSTGGGGGSTGGGSVVTPPSTGVDNGKVNVGQDAVTTKEQTNSKGQKEKVTEVKVDKIADIVNLVSAQNKEIVLGVGALGANEVAKAEVPAKLFADVAAKEAKAIVNVQTDKASYKLPVAEIQAKLTEIAQKLGSSIDNIKIVIEMTKVNPPQGVTAVSDAVEFNVVATANGKSETITRFTQYVERELKGSKVFVPQRSVAVRVDANGNLVSVPTVFNGDKATVKSLTNSTYVVVENHKTFLDVDGGKTWAEAYVEALASKYIIKGKTDQTFAPKENMTRAQFAVLLVRALGLPSETYDKRFKDVKGTEWFNENGELAAAVKYGIIQGKGNGVFAPNAPVTRAEAAVMLKRALELSFLDYDMTQLNTSKKVTDFEDAAHIKSWAKDGVEKMYQANIFTGRENERFVPNGYMTRAEIAKALVKFLASAKLMNDVQ</sequence>
<dbReference type="PANTHER" id="PTHR43308:SF5">
    <property type="entry name" value="S-LAYER PROTEIN _ PEPTIDOGLYCAN ENDO-BETA-N-ACETYLGLUCOSAMINIDASE"/>
    <property type="match status" value="1"/>
</dbReference>
<feature type="domain" description="SLH" evidence="3">
    <location>
        <begin position="561"/>
        <end position="624"/>
    </location>
</feature>
<evidence type="ECO:0000313" key="4">
    <source>
        <dbReference type="EMBL" id="RWU15292.1"/>
    </source>
</evidence>
<evidence type="ECO:0000313" key="5">
    <source>
        <dbReference type="Proteomes" id="UP000286434"/>
    </source>
</evidence>
<proteinExistence type="predicted"/>
<feature type="domain" description="SLH" evidence="3">
    <location>
        <begin position="694"/>
        <end position="757"/>
    </location>
</feature>